<dbReference type="Pfam" id="PF19310">
    <property type="entry name" value="TOP_N"/>
    <property type="match status" value="1"/>
</dbReference>
<dbReference type="GO" id="GO:0046872">
    <property type="term" value="F:metal ion binding"/>
    <property type="evidence" value="ECO:0007669"/>
    <property type="project" value="UniProtKB-UniRule"/>
</dbReference>
<evidence type="ECO:0000256" key="3">
    <source>
        <dbReference type="ARBA" id="ARBA00022723"/>
    </source>
</evidence>
<evidence type="ECO:0000256" key="4">
    <source>
        <dbReference type="ARBA" id="ARBA00022801"/>
    </source>
</evidence>
<name>A0A2V1GWV2_9GAMM</name>
<evidence type="ECO:0000313" key="13">
    <source>
        <dbReference type="Proteomes" id="UP000244906"/>
    </source>
</evidence>
<evidence type="ECO:0000256" key="5">
    <source>
        <dbReference type="ARBA" id="ARBA00022833"/>
    </source>
</evidence>
<dbReference type="PANTHER" id="PTHR11804:SF84">
    <property type="entry name" value="SACCHAROLYSIN"/>
    <property type="match status" value="1"/>
</dbReference>
<evidence type="ECO:0000256" key="9">
    <source>
        <dbReference type="RuleBase" id="RU003435"/>
    </source>
</evidence>
<dbReference type="NCBIfam" id="NF008159">
    <property type="entry name" value="PRK10911.1"/>
    <property type="match status" value="1"/>
</dbReference>
<evidence type="ECO:0000256" key="8">
    <source>
        <dbReference type="ARBA" id="ARBA00026100"/>
    </source>
</evidence>
<dbReference type="GO" id="GO:0005829">
    <property type="term" value="C:cytosol"/>
    <property type="evidence" value="ECO:0007669"/>
    <property type="project" value="UniProtKB-ARBA"/>
</dbReference>
<keyword evidence="13" id="KW-1185">Reference proteome</keyword>
<dbReference type="FunFam" id="3.40.390.10:FF:000009">
    <property type="entry name" value="Oligopeptidase A"/>
    <property type="match status" value="1"/>
</dbReference>
<sequence>MTTENPLLTSAVLPPFSQITTDQIEPAITQLIEQSRSKVAELLANPQLSWDGLMAPLEAMDDQLEQAWSPVSHMNSVVNSEDLRNAYNACLPKLSAWGTEMGQNRALFEAIQAIADSAEFATLGQSQKKVIENSLRDFRLSGVALDEQKRQRFGDIQTKLSELSSKFSENTLDATMAWSKLVEDEAELAGIPDNAKAQMAASAEEKGQKGWRLTLDIPCFLPVMTYCDNRELRHEISRAFVTRASEISVTGSEKDNSEIMAQLLELKHEKAQLLGFDNYAQLSVETKMADTPEQVIEFLTDLAGKTRSQAEKEMAELADWANTNHGAGELASWDIAYYGEKLKQDKYAISQEAVRPWFPANKVLNGLFEITHKLFGMTVTEVQGTDTWNDAVQFFEIKDSSGQLRGSFYLDLYAREHKRGGAWMDVCRNRRSTESGLQNPVAYLTCNFTRPVGDQPALLTHDEVTTLFHEFGHGIHHMLTQVTAAGVAGINGVAWDAVELPSQFMENFCWDPEGLKIISGHFETGDALPTEMLEKMLAAKNFQSAMGMARQIEFSLFDMRIHKEFDPAQGARIQQILDQVRAQIAVVPVAEFNRFQHSFGHIFGGGYAAGYYSYKWAEVLSADAFSRFEEEGVFNPQVGKDFLNCILEKGGSQPPQELFEAFRGRQPSIDALLRHTGIAA</sequence>
<evidence type="ECO:0000259" key="10">
    <source>
        <dbReference type="Pfam" id="PF01432"/>
    </source>
</evidence>
<dbReference type="InterPro" id="IPR034005">
    <property type="entry name" value="M3A_DCP"/>
</dbReference>
<keyword evidence="4 9" id="KW-0378">Hydrolase</keyword>
<protein>
    <recommendedName>
        <fullName evidence="8">oligopeptidase A</fullName>
        <ecNumber evidence="8">3.4.24.70</ecNumber>
    </recommendedName>
</protein>
<dbReference type="SUPFAM" id="SSF55486">
    <property type="entry name" value="Metalloproteases ('zincins'), catalytic domain"/>
    <property type="match status" value="1"/>
</dbReference>
<evidence type="ECO:0000259" key="11">
    <source>
        <dbReference type="Pfam" id="PF19310"/>
    </source>
</evidence>
<accession>A0A2V1GWV2</accession>
<comment type="similarity">
    <text evidence="1 9">Belongs to the peptidase M3 family.</text>
</comment>
<dbReference type="EC" id="3.4.24.70" evidence="8"/>
<dbReference type="Gene3D" id="3.40.390.10">
    <property type="entry name" value="Collagenase (Catalytic Domain)"/>
    <property type="match status" value="1"/>
</dbReference>
<dbReference type="InterPro" id="IPR024079">
    <property type="entry name" value="MetalloPept_cat_dom_sf"/>
</dbReference>
<dbReference type="InterPro" id="IPR045090">
    <property type="entry name" value="Pept_M3A_M3B"/>
</dbReference>
<dbReference type="Proteomes" id="UP000244906">
    <property type="component" value="Unassembled WGS sequence"/>
</dbReference>
<dbReference type="InterPro" id="IPR001567">
    <property type="entry name" value="Pept_M3A_M3B_dom"/>
</dbReference>
<dbReference type="GO" id="GO:0006508">
    <property type="term" value="P:proteolysis"/>
    <property type="evidence" value="ECO:0007669"/>
    <property type="project" value="UniProtKB-KW"/>
</dbReference>
<evidence type="ECO:0000256" key="2">
    <source>
        <dbReference type="ARBA" id="ARBA00022670"/>
    </source>
</evidence>
<keyword evidence="2 9" id="KW-0645">Protease</keyword>
<dbReference type="InterPro" id="IPR024077">
    <property type="entry name" value="Neurolysin/TOP_dom2"/>
</dbReference>
<feature type="domain" description="Peptidase M3A/M3B catalytic" evidence="10">
    <location>
        <begin position="223"/>
        <end position="677"/>
    </location>
</feature>
<dbReference type="AlphaFoldDB" id="A0A2V1GWV2"/>
<keyword evidence="3 9" id="KW-0479">Metal-binding</keyword>
<dbReference type="OrthoDB" id="9773538at2"/>
<comment type="catalytic activity">
    <reaction evidence="7">
        <text>Hydrolysis of oligopeptides, with broad specificity. Gly or Ala commonly occur as P1 or P1' residues, but more distant residues are also important, as is shown by the fact that Z-Gly-Pro-Gly-|-Gly-Pro-Ala is cleaved, but not Z-(Gly)(5).</text>
        <dbReference type="EC" id="3.4.24.70"/>
    </reaction>
</comment>
<feature type="domain" description="Oligopeptidase A N-terminal" evidence="11">
    <location>
        <begin position="28"/>
        <end position="150"/>
    </location>
</feature>
<dbReference type="Gene3D" id="1.20.1050.40">
    <property type="entry name" value="Endopeptidase. Chain P, domain 1"/>
    <property type="match status" value="1"/>
</dbReference>
<dbReference type="Gene3D" id="1.10.1370.10">
    <property type="entry name" value="Neurolysin, domain 3"/>
    <property type="match status" value="1"/>
</dbReference>
<gene>
    <name evidence="12" type="ORF">DC094_14165</name>
</gene>
<evidence type="ECO:0000256" key="6">
    <source>
        <dbReference type="ARBA" id="ARBA00023049"/>
    </source>
</evidence>
<organism evidence="12 13">
    <name type="scientific">Pelagibaculum spongiae</name>
    <dbReference type="NCBI Taxonomy" id="2080658"/>
    <lineage>
        <taxon>Bacteria</taxon>
        <taxon>Pseudomonadati</taxon>
        <taxon>Pseudomonadota</taxon>
        <taxon>Gammaproteobacteria</taxon>
        <taxon>Oceanospirillales</taxon>
        <taxon>Pelagibaculum</taxon>
    </lineage>
</organism>
<comment type="cofactor">
    <cofactor evidence="9">
        <name>Zn(2+)</name>
        <dbReference type="ChEBI" id="CHEBI:29105"/>
    </cofactor>
    <text evidence="9">Binds 1 zinc ion.</text>
</comment>
<proteinExistence type="inferred from homology"/>
<reference evidence="12 13" key="1">
    <citation type="submission" date="2018-04" db="EMBL/GenBank/DDBJ databases">
        <title>Thalassorhabdus spongiae gen. nov., sp. nov., isolated from a marine sponge in South-West Iceland.</title>
        <authorList>
            <person name="Knobloch S."/>
            <person name="Daussin A."/>
            <person name="Johannsson R."/>
            <person name="Marteinsson V.T."/>
        </authorList>
    </citation>
    <scope>NUCLEOTIDE SEQUENCE [LARGE SCALE GENOMIC DNA]</scope>
    <source>
        <strain evidence="12 13">Hp12</strain>
    </source>
</reference>
<dbReference type="RefSeq" id="WP_116687746.1">
    <property type="nucleotide sequence ID" value="NZ_CAWNYD010000005.1"/>
</dbReference>
<keyword evidence="5 9" id="KW-0862">Zinc</keyword>
<dbReference type="InterPro" id="IPR024080">
    <property type="entry name" value="Neurolysin/TOP_N"/>
</dbReference>
<comment type="caution">
    <text evidence="12">The sequence shown here is derived from an EMBL/GenBank/DDBJ whole genome shotgun (WGS) entry which is preliminary data.</text>
</comment>
<dbReference type="EMBL" id="QDDL01000005">
    <property type="protein sequence ID" value="PVZ68418.1"/>
    <property type="molecule type" value="Genomic_DNA"/>
</dbReference>
<dbReference type="GO" id="GO:0006518">
    <property type="term" value="P:peptide metabolic process"/>
    <property type="evidence" value="ECO:0007669"/>
    <property type="project" value="TreeGrafter"/>
</dbReference>
<dbReference type="GO" id="GO:0004222">
    <property type="term" value="F:metalloendopeptidase activity"/>
    <property type="evidence" value="ECO:0007669"/>
    <property type="project" value="UniProtKB-EC"/>
</dbReference>
<evidence type="ECO:0000256" key="1">
    <source>
        <dbReference type="ARBA" id="ARBA00006040"/>
    </source>
</evidence>
<dbReference type="CDD" id="cd06456">
    <property type="entry name" value="M3A_DCP"/>
    <property type="match status" value="1"/>
</dbReference>
<evidence type="ECO:0000256" key="7">
    <source>
        <dbReference type="ARBA" id="ARBA00024603"/>
    </source>
</evidence>
<dbReference type="InterPro" id="IPR045666">
    <property type="entry name" value="OpdA_N"/>
</dbReference>
<dbReference type="Pfam" id="PF01432">
    <property type="entry name" value="Peptidase_M3"/>
    <property type="match status" value="1"/>
</dbReference>
<keyword evidence="6 9" id="KW-0482">Metalloprotease</keyword>
<evidence type="ECO:0000313" key="12">
    <source>
        <dbReference type="EMBL" id="PVZ68418.1"/>
    </source>
</evidence>
<dbReference type="PANTHER" id="PTHR11804">
    <property type="entry name" value="PROTEASE M3 THIMET OLIGOPEPTIDASE-RELATED"/>
    <property type="match status" value="1"/>
</dbReference>